<evidence type="ECO:0000256" key="1">
    <source>
        <dbReference type="ARBA" id="ARBA00022723"/>
    </source>
</evidence>
<sequence>MDHHDNQQLVAQFIDTLPSLDAEQVTSEECCPICLISFQDLLDEKQTNSNDPWIGITQLATCKHIFCKKDLVEWIRGLHGNCPTCRRAFLDISPPSESDGESSDGGEYVPNTEDDDEEDSFYIDTDGFTDAEGFESEGMDLDDFEAWEEGCIDAEDVEFDTDGDSSMVHSDEAFGDSEIDDIAVSVHEDNGETAYVLEDVPGEK</sequence>
<evidence type="ECO:0000256" key="2">
    <source>
        <dbReference type="ARBA" id="ARBA00022771"/>
    </source>
</evidence>
<dbReference type="SUPFAM" id="SSF57850">
    <property type="entry name" value="RING/U-box"/>
    <property type="match status" value="1"/>
</dbReference>
<dbReference type="EMBL" id="JAYKXP010000016">
    <property type="protein sequence ID" value="KAK7049567.1"/>
    <property type="molecule type" value="Genomic_DNA"/>
</dbReference>
<dbReference type="PROSITE" id="PS50089">
    <property type="entry name" value="ZF_RING_2"/>
    <property type="match status" value="1"/>
</dbReference>
<dbReference type="InterPro" id="IPR013083">
    <property type="entry name" value="Znf_RING/FYVE/PHD"/>
</dbReference>
<dbReference type="InterPro" id="IPR001841">
    <property type="entry name" value="Znf_RING"/>
</dbReference>
<keyword evidence="3" id="KW-0862">Zinc</keyword>
<feature type="region of interest" description="Disordered" evidence="5">
    <location>
        <begin position="93"/>
        <end position="135"/>
    </location>
</feature>
<evidence type="ECO:0000259" key="6">
    <source>
        <dbReference type="PROSITE" id="PS50089"/>
    </source>
</evidence>
<evidence type="ECO:0000256" key="4">
    <source>
        <dbReference type="PROSITE-ProRule" id="PRU00175"/>
    </source>
</evidence>
<accession>A0AAW0DDC9</accession>
<reference evidence="7 8" key="1">
    <citation type="submission" date="2024-01" db="EMBL/GenBank/DDBJ databases">
        <title>A draft genome for a cacao thread blight-causing isolate of Paramarasmius palmivorus.</title>
        <authorList>
            <person name="Baruah I.K."/>
            <person name="Bukari Y."/>
            <person name="Amoako-Attah I."/>
            <person name="Meinhardt L.W."/>
            <person name="Bailey B.A."/>
            <person name="Cohen S.P."/>
        </authorList>
    </citation>
    <scope>NUCLEOTIDE SEQUENCE [LARGE SCALE GENOMIC DNA]</scope>
    <source>
        <strain evidence="7 8">GH-12</strain>
    </source>
</reference>
<dbReference type="InterPro" id="IPR018957">
    <property type="entry name" value="Znf_C3HC4_RING-type"/>
</dbReference>
<dbReference type="Proteomes" id="UP001383192">
    <property type="component" value="Unassembled WGS sequence"/>
</dbReference>
<keyword evidence="8" id="KW-1185">Reference proteome</keyword>
<feature type="compositionally biased region" description="Acidic residues" evidence="5">
    <location>
        <begin position="112"/>
        <end position="135"/>
    </location>
</feature>
<gene>
    <name evidence="7" type="ORF">VNI00_005598</name>
</gene>
<evidence type="ECO:0000256" key="3">
    <source>
        <dbReference type="ARBA" id="ARBA00022833"/>
    </source>
</evidence>
<keyword evidence="1" id="KW-0479">Metal-binding</keyword>
<proteinExistence type="predicted"/>
<comment type="caution">
    <text evidence="7">The sequence shown here is derived from an EMBL/GenBank/DDBJ whole genome shotgun (WGS) entry which is preliminary data.</text>
</comment>
<evidence type="ECO:0000256" key="5">
    <source>
        <dbReference type="SAM" id="MobiDB-lite"/>
    </source>
</evidence>
<keyword evidence="2 4" id="KW-0863">Zinc-finger</keyword>
<dbReference type="Pfam" id="PF00097">
    <property type="entry name" value="zf-C3HC4"/>
    <property type="match status" value="1"/>
</dbReference>
<dbReference type="AlphaFoldDB" id="A0AAW0DDC9"/>
<dbReference type="GO" id="GO:0008270">
    <property type="term" value="F:zinc ion binding"/>
    <property type="evidence" value="ECO:0007669"/>
    <property type="project" value="UniProtKB-KW"/>
</dbReference>
<feature type="domain" description="RING-type" evidence="6">
    <location>
        <begin position="31"/>
        <end position="86"/>
    </location>
</feature>
<evidence type="ECO:0000313" key="7">
    <source>
        <dbReference type="EMBL" id="KAK7049567.1"/>
    </source>
</evidence>
<protein>
    <recommendedName>
        <fullName evidence="6">RING-type domain-containing protein</fullName>
    </recommendedName>
</protein>
<name>A0AAW0DDC9_9AGAR</name>
<organism evidence="7 8">
    <name type="scientific">Paramarasmius palmivorus</name>
    <dbReference type="NCBI Taxonomy" id="297713"/>
    <lineage>
        <taxon>Eukaryota</taxon>
        <taxon>Fungi</taxon>
        <taxon>Dikarya</taxon>
        <taxon>Basidiomycota</taxon>
        <taxon>Agaricomycotina</taxon>
        <taxon>Agaricomycetes</taxon>
        <taxon>Agaricomycetidae</taxon>
        <taxon>Agaricales</taxon>
        <taxon>Marasmiineae</taxon>
        <taxon>Marasmiaceae</taxon>
        <taxon>Paramarasmius</taxon>
    </lineage>
</organism>
<evidence type="ECO:0000313" key="8">
    <source>
        <dbReference type="Proteomes" id="UP001383192"/>
    </source>
</evidence>
<dbReference type="Gene3D" id="3.30.40.10">
    <property type="entry name" value="Zinc/RING finger domain, C3HC4 (zinc finger)"/>
    <property type="match status" value="1"/>
</dbReference>